<proteinExistence type="predicted"/>
<keyword evidence="2" id="KW-1185">Reference proteome</keyword>
<reference evidence="1 2" key="1">
    <citation type="submission" date="2016-10" db="EMBL/GenBank/DDBJ databases">
        <authorList>
            <person name="de Groot N.N."/>
        </authorList>
    </citation>
    <scope>NUCLEOTIDE SEQUENCE [LARGE SCALE GENOMIC DNA]</scope>
    <source>
        <strain evidence="1 2">ASO4-2</strain>
    </source>
</reference>
<dbReference type="AlphaFoldDB" id="A0A1G6D3I8"/>
<organism evidence="1 2">
    <name type="scientific">Desulfonatronum thiosulfatophilum</name>
    <dbReference type="NCBI Taxonomy" id="617002"/>
    <lineage>
        <taxon>Bacteria</taxon>
        <taxon>Pseudomonadati</taxon>
        <taxon>Thermodesulfobacteriota</taxon>
        <taxon>Desulfovibrionia</taxon>
        <taxon>Desulfovibrionales</taxon>
        <taxon>Desulfonatronaceae</taxon>
        <taxon>Desulfonatronum</taxon>
    </lineage>
</organism>
<accession>A0A1G6D3I8</accession>
<gene>
    <name evidence="1" type="ORF">SAMN05660653_01888</name>
</gene>
<evidence type="ECO:0000313" key="1">
    <source>
        <dbReference type="EMBL" id="SDB39707.1"/>
    </source>
</evidence>
<dbReference type="Proteomes" id="UP000198771">
    <property type="component" value="Unassembled WGS sequence"/>
</dbReference>
<name>A0A1G6D3I8_9BACT</name>
<dbReference type="STRING" id="617002.SAMN05660653_01888"/>
<evidence type="ECO:0000313" key="2">
    <source>
        <dbReference type="Proteomes" id="UP000198771"/>
    </source>
</evidence>
<dbReference type="EMBL" id="FMXO01000010">
    <property type="protein sequence ID" value="SDB39707.1"/>
    <property type="molecule type" value="Genomic_DNA"/>
</dbReference>
<protein>
    <submittedName>
        <fullName evidence="1">Uncharacterized protein</fullName>
    </submittedName>
</protein>
<sequence>MLDGLLNELSSQEIVRREDRKTLTQGESLLRIQKQKPFQPWLKRF</sequence>